<evidence type="ECO:0000256" key="1">
    <source>
        <dbReference type="ARBA" id="ARBA00004196"/>
    </source>
</evidence>
<dbReference type="InterPro" id="IPR028082">
    <property type="entry name" value="Peripla_BP_I"/>
</dbReference>
<dbReference type="Pfam" id="PF13407">
    <property type="entry name" value="Peripla_BP_4"/>
    <property type="match status" value="1"/>
</dbReference>
<comment type="subcellular location">
    <subcellularLocation>
        <location evidence="1">Cell envelope</location>
    </subcellularLocation>
</comment>
<dbReference type="GeneID" id="97046250"/>
<dbReference type="AlphaFoldDB" id="A0A6J5CXG5"/>
<gene>
    <name evidence="6" type="ORF">LMG24238_07720</name>
</gene>
<dbReference type="GO" id="GO:0030313">
    <property type="term" value="C:cell envelope"/>
    <property type="evidence" value="ECO:0007669"/>
    <property type="project" value="UniProtKB-SubCell"/>
</dbReference>
<name>A0A6J5CXG5_9BURK</name>
<dbReference type="EMBL" id="CADIKC010000025">
    <property type="protein sequence ID" value="CAB3745597.1"/>
    <property type="molecule type" value="Genomic_DNA"/>
</dbReference>
<evidence type="ECO:0000259" key="5">
    <source>
        <dbReference type="Pfam" id="PF13407"/>
    </source>
</evidence>
<dbReference type="Gene3D" id="3.40.50.2300">
    <property type="match status" value="2"/>
</dbReference>
<protein>
    <recommendedName>
        <fullName evidence="5">Periplasmic binding protein domain-containing protein</fullName>
    </recommendedName>
</protein>
<organism evidence="6 7">
    <name type="scientific">Paraburkholderia sediminicola</name>
    <dbReference type="NCBI Taxonomy" id="458836"/>
    <lineage>
        <taxon>Bacteria</taxon>
        <taxon>Pseudomonadati</taxon>
        <taxon>Pseudomonadota</taxon>
        <taxon>Betaproteobacteria</taxon>
        <taxon>Burkholderiales</taxon>
        <taxon>Burkholderiaceae</taxon>
        <taxon>Paraburkholderia</taxon>
    </lineage>
</organism>
<dbReference type="PANTHER" id="PTHR46847">
    <property type="entry name" value="D-ALLOSE-BINDING PERIPLASMIC PROTEIN-RELATED"/>
    <property type="match status" value="1"/>
</dbReference>
<feature type="chain" id="PRO_5026782008" description="Periplasmic binding protein domain-containing protein" evidence="4">
    <location>
        <begin position="27"/>
        <end position="374"/>
    </location>
</feature>
<dbReference type="GO" id="GO:0030246">
    <property type="term" value="F:carbohydrate binding"/>
    <property type="evidence" value="ECO:0007669"/>
    <property type="project" value="UniProtKB-ARBA"/>
</dbReference>
<evidence type="ECO:0000313" key="6">
    <source>
        <dbReference type="EMBL" id="CAB3745597.1"/>
    </source>
</evidence>
<reference evidence="6 7" key="1">
    <citation type="submission" date="2020-04" db="EMBL/GenBank/DDBJ databases">
        <authorList>
            <person name="De Canck E."/>
        </authorList>
    </citation>
    <scope>NUCLEOTIDE SEQUENCE [LARGE SCALE GENOMIC DNA]</scope>
    <source>
        <strain evidence="6 7">LMG 24238</strain>
    </source>
</reference>
<dbReference type="InterPro" id="IPR025997">
    <property type="entry name" value="SBP_2_dom"/>
</dbReference>
<sequence>MITNIRALIHSLVAGLVITAAATAVAAPAKYKVFLSMSYVGNDWQAESSNMIKAMAASKTLKDKIDLEVQVAGPNAQKQIQQINAMVQAGAKAIVVFPISPTALNPVVKAACAKGVKVFAYESVITEPCAYNVSIDNKEYGRVLGDWLAKAIGGKGNIVYINGVPGVSAEVDRTEGVKEALSKYPNVKIVAQASGMWSESVARAEMTKILVSHKWDEIDGVLAQLGCFSINELQSEGGIADAKLKPCAGEAGNGNLIQMLPVGTAVTGANGNYRPMGANDYSTFAPASTGAYTLKLAVEAIEGKNIPHNIVIKPRDVTRSNVKLCKNGAWEEMKAGCNAFSPELVTNPGWYPAIFNENTPEVGLKAALKAQPEE</sequence>
<feature type="domain" description="Periplasmic binding protein" evidence="5">
    <location>
        <begin position="34"/>
        <end position="224"/>
    </location>
</feature>
<evidence type="ECO:0000256" key="3">
    <source>
        <dbReference type="ARBA" id="ARBA00022729"/>
    </source>
</evidence>
<dbReference type="PANTHER" id="PTHR46847:SF3">
    <property type="entry name" value="GALACTOFURANOSE-BINDING PROTEIN YTFQ"/>
    <property type="match status" value="1"/>
</dbReference>
<evidence type="ECO:0000256" key="2">
    <source>
        <dbReference type="ARBA" id="ARBA00007639"/>
    </source>
</evidence>
<dbReference type="SUPFAM" id="SSF53822">
    <property type="entry name" value="Periplasmic binding protein-like I"/>
    <property type="match status" value="1"/>
</dbReference>
<comment type="similarity">
    <text evidence="2">Belongs to the bacterial solute-binding protein 2 family.</text>
</comment>
<keyword evidence="7" id="KW-1185">Reference proteome</keyword>
<keyword evidence="3 4" id="KW-0732">Signal</keyword>
<feature type="signal peptide" evidence="4">
    <location>
        <begin position="1"/>
        <end position="26"/>
    </location>
</feature>
<dbReference type="RefSeq" id="WP_175055061.1">
    <property type="nucleotide sequence ID" value="NZ_CADIKC010000025.1"/>
</dbReference>
<evidence type="ECO:0000313" key="7">
    <source>
        <dbReference type="Proteomes" id="UP000494255"/>
    </source>
</evidence>
<dbReference type="Proteomes" id="UP000494255">
    <property type="component" value="Unassembled WGS sequence"/>
</dbReference>
<proteinExistence type="inferred from homology"/>
<evidence type="ECO:0000256" key="4">
    <source>
        <dbReference type="SAM" id="SignalP"/>
    </source>
</evidence>
<accession>A0A6J5CXG5</accession>